<accession>A0A1R3V9C2</accession>
<evidence type="ECO:0000256" key="1">
    <source>
        <dbReference type="SAM" id="MobiDB-lite"/>
    </source>
</evidence>
<protein>
    <submittedName>
        <fullName evidence="2">Uncharacterized protein</fullName>
    </submittedName>
</protein>
<keyword evidence="3" id="KW-1185">Reference proteome</keyword>
<feature type="region of interest" description="Disordered" evidence="1">
    <location>
        <begin position="1"/>
        <end position="29"/>
    </location>
</feature>
<reference evidence="3" key="1">
    <citation type="submission" date="2017-01" db="EMBL/GenBank/DDBJ databases">
        <authorList>
            <person name="Brunel B."/>
        </authorList>
    </citation>
    <scope>NUCLEOTIDE SEQUENCE [LARGE SCALE GENOMIC DNA]</scope>
</reference>
<evidence type="ECO:0000313" key="3">
    <source>
        <dbReference type="Proteomes" id="UP000188388"/>
    </source>
</evidence>
<evidence type="ECO:0000313" key="2">
    <source>
        <dbReference type="EMBL" id="SIT56522.1"/>
    </source>
</evidence>
<sequence length="119" mass="13558">MIQDQLRSAGRRRTSPLGKPAAHRPGTMCATSLVPPREIEATAERHYAATQRRLARGRIEIDRKSRVDGASRNEIANLPIREFAKWKHLPHGDGHFDYRDARIVDMIDQVADNRLPNIQ</sequence>
<proteinExistence type="predicted"/>
<dbReference type="EMBL" id="FTPD01000022">
    <property type="protein sequence ID" value="SIT56522.1"/>
    <property type="molecule type" value="Genomic_DNA"/>
</dbReference>
<dbReference type="Proteomes" id="UP000188388">
    <property type="component" value="Unassembled WGS sequence"/>
</dbReference>
<dbReference type="AlphaFoldDB" id="A0A1R3V9C2"/>
<gene>
    <name evidence="2" type="ORF">BQ8794_290132</name>
</gene>
<organism evidence="2 3">
    <name type="scientific">Mesorhizobium prunaredense</name>
    <dbReference type="NCBI Taxonomy" id="1631249"/>
    <lineage>
        <taxon>Bacteria</taxon>
        <taxon>Pseudomonadati</taxon>
        <taxon>Pseudomonadota</taxon>
        <taxon>Alphaproteobacteria</taxon>
        <taxon>Hyphomicrobiales</taxon>
        <taxon>Phyllobacteriaceae</taxon>
        <taxon>Mesorhizobium</taxon>
    </lineage>
</organism>
<name>A0A1R3V9C2_9HYPH</name>